<dbReference type="Gene3D" id="3.60.20.10">
    <property type="entry name" value="Glutamine Phosphoribosylpyrophosphate, subunit 1, domain 1"/>
    <property type="match status" value="1"/>
</dbReference>
<keyword evidence="4 10" id="KW-0021">Allosteric enzyme</keyword>
<keyword evidence="6 10" id="KW-0888">Threonine protease</keyword>
<keyword evidence="9 10" id="KW-0915">Sodium</keyword>
<dbReference type="GO" id="GO:0009376">
    <property type="term" value="C:HslUV protease complex"/>
    <property type="evidence" value="ECO:0007669"/>
    <property type="project" value="UniProtKB-UniRule"/>
</dbReference>
<dbReference type="CDD" id="cd01913">
    <property type="entry name" value="protease_HslV"/>
    <property type="match status" value="1"/>
</dbReference>
<evidence type="ECO:0000256" key="4">
    <source>
        <dbReference type="ARBA" id="ARBA00022533"/>
    </source>
</evidence>
<evidence type="ECO:0000256" key="7">
    <source>
        <dbReference type="ARBA" id="ARBA00022723"/>
    </source>
</evidence>
<dbReference type="SUPFAM" id="SSF56235">
    <property type="entry name" value="N-terminal nucleophile aminohydrolases (Ntn hydrolases)"/>
    <property type="match status" value="1"/>
</dbReference>
<dbReference type="PROSITE" id="PS51476">
    <property type="entry name" value="PROTEASOME_BETA_2"/>
    <property type="match status" value="1"/>
</dbReference>
<keyword evidence="5 10" id="KW-0645">Protease</keyword>
<keyword evidence="12" id="KW-1185">Reference proteome</keyword>
<comment type="function">
    <text evidence="10">Protease subunit of a proteasome-like degradation complex believed to be a general protein degrading machinery.</text>
</comment>
<dbReference type="GO" id="GO:0046872">
    <property type="term" value="F:metal ion binding"/>
    <property type="evidence" value="ECO:0007669"/>
    <property type="project" value="UniProtKB-KW"/>
</dbReference>
<evidence type="ECO:0000256" key="6">
    <source>
        <dbReference type="ARBA" id="ARBA00022698"/>
    </source>
</evidence>
<feature type="binding site" evidence="10">
    <location>
        <position position="173"/>
    </location>
    <ligand>
        <name>Na(+)</name>
        <dbReference type="ChEBI" id="CHEBI:29101"/>
    </ligand>
</feature>
<dbReference type="GO" id="GO:0004298">
    <property type="term" value="F:threonine-type endopeptidase activity"/>
    <property type="evidence" value="ECO:0007669"/>
    <property type="project" value="UniProtKB-KW"/>
</dbReference>
<name>A0A5C5YKN9_9BACT</name>
<organism evidence="11 12">
    <name type="scientific">Posidoniimonas polymericola</name>
    <dbReference type="NCBI Taxonomy" id="2528002"/>
    <lineage>
        <taxon>Bacteria</taxon>
        <taxon>Pseudomonadati</taxon>
        <taxon>Planctomycetota</taxon>
        <taxon>Planctomycetia</taxon>
        <taxon>Pirellulales</taxon>
        <taxon>Lacipirellulaceae</taxon>
        <taxon>Posidoniimonas</taxon>
    </lineage>
</organism>
<dbReference type="PIRSF" id="PIRSF039093">
    <property type="entry name" value="HslV"/>
    <property type="match status" value="1"/>
</dbReference>
<proteinExistence type="inferred from homology"/>
<dbReference type="PANTHER" id="PTHR32194:SF0">
    <property type="entry name" value="ATP-DEPENDENT PROTEASE SUBUNIT HSLV"/>
    <property type="match status" value="1"/>
</dbReference>
<dbReference type="AlphaFoldDB" id="A0A5C5YKN9"/>
<comment type="caution">
    <text evidence="11">The sequence shown here is derived from an EMBL/GenBank/DDBJ whole genome shotgun (WGS) entry which is preliminary data.</text>
</comment>
<comment type="subcellular location">
    <subcellularLocation>
        <location evidence="1 10">Cytoplasm</location>
    </subcellularLocation>
</comment>
<dbReference type="EC" id="3.4.25.2" evidence="10"/>
<evidence type="ECO:0000256" key="1">
    <source>
        <dbReference type="ARBA" id="ARBA00004496"/>
    </source>
</evidence>
<feature type="binding site" evidence="10">
    <location>
        <position position="170"/>
    </location>
    <ligand>
        <name>Na(+)</name>
        <dbReference type="ChEBI" id="CHEBI:29101"/>
    </ligand>
</feature>
<dbReference type="GO" id="GO:0051603">
    <property type="term" value="P:proteolysis involved in protein catabolic process"/>
    <property type="evidence" value="ECO:0007669"/>
    <property type="project" value="InterPro"/>
</dbReference>
<evidence type="ECO:0000256" key="5">
    <source>
        <dbReference type="ARBA" id="ARBA00022670"/>
    </source>
</evidence>
<dbReference type="GO" id="GO:0005839">
    <property type="term" value="C:proteasome core complex"/>
    <property type="evidence" value="ECO:0007669"/>
    <property type="project" value="InterPro"/>
</dbReference>
<evidence type="ECO:0000256" key="10">
    <source>
        <dbReference type="HAMAP-Rule" id="MF_00248"/>
    </source>
</evidence>
<evidence type="ECO:0000256" key="9">
    <source>
        <dbReference type="ARBA" id="ARBA00023053"/>
    </source>
</evidence>
<comment type="catalytic activity">
    <reaction evidence="10">
        <text>ATP-dependent cleavage of peptide bonds with broad specificity.</text>
        <dbReference type="EC" id="3.4.25.2"/>
    </reaction>
</comment>
<accession>A0A5C5YKN9</accession>
<dbReference type="InterPro" id="IPR023333">
    <property type="entry name" value="Proteasome_suB-type"/>
</dbReference>
<comment type="activity regulation">
    <text evidence="10">Allosterically activated by HslU binding.</text>
</comment>
<keyword evidence="8 10" id="KW-0378">Hydrolase</keyword>
<reference evidence="11 12" key="1">
    <citation type="submission" date="2019-02" db="EMBL/GenBank/DDBJ databases">
        <title>Deep-cultivation of Planctomycetes and their phenomic and genomic characterization uncovers novel biology.</title>
        <authorList>
            <person name="Wiegand S."/>
            <person name="Jogler M."/>
            <person name="Boedeker C."/>
            <person name="Pinto D."/>
            <person name="Vollmers J."/>
            <person name="Rivas-Marin E."/>
            <person name="Kohn T."/>
            <person name="Peeters S.H."/>
            <person name="Heuer A."/>
            <person name="Rast P."/>
            <person name="Oberbeckmann S."/>
            <person name="Bunk B."/>
            <person name="Jeske O."/>
            <person name="Meyerdierks A."/>
            <person name="Storesund J.E."/>
            <person name="Kallscheuer N."/>
            <person name="Luecker S."/>
            <person name="Lage O.M."/>
            <person name="Pohl T."/>
            <person name="Merkel B.J."/>
            <person name="Hornburger P."/>
            <person name="Mueller R.-W."/>
            <person name="Bruemmer F."/>
            <person name="Labrenz M."/>
            <person name="Spormann A.M."/>
            <person name="Op Den Camp H."/>
            <person name="Overmann J."/>
            <person name="Amann R."/>
            <person name="Jetten M.S.M."/>
            <person name="Mascher T."/>
            <person name="Medema M.H."/>
            <person name="Devos D.P."/>
            <person name="Kaster A.-K."/>
            <person name="Ovreas L."/>
            <person name="Rohde M."/>
            <person name="Galperin M.Y."/>
            <person name="Jogler C."/>
        </authorList>
    </citation>
    <scope>NUCLEOTIDE SEQUENCE [LARGE SCALE GENOMIC DNA]</scope>
    <source>
        <strain evidence="11 12">Pla123a</strain>
    </source>
</reference>
<dbReference type="Pfam" id="PF00227">
    <property type="entry name" value="Proteasome"/>
    <property type="match status" value="1"/>
</dbReference>
<feature type="binding site" evidence="10">
    <location>
        <position position="176"/>
    </location>
    <ligand>
        <name>Na(+)</name>
        <dbReference type="ChEBI" id="CHEBI:29101"/>
    </ligand>
</feature>
<keyword evidence="3 10" id="KW-0963">Cytoplasm</keyword>
<evidence type="ECO:0000313" key="11">
    <source>
        <dbReference type="EMBL" id="TWT75480.1"/>
    </source>
</evidence>
<evidence type="ECO:0000256" key="2">
    <source>
        <dbReference type="ARBA" id="ARBA00006053"/>
    </source>
</evidence>
<sequence>MAGMAENLRPRIRSTTILTVRKDGVVAMGGDGQVSLGDTVMKSDARKIRPLMDGRVLTGFAGSAADAFALLDRFEAKLKDYPRNMPRAATELAKDWRTDRALRRLEALLAICDEKDTLLVSGTGDVIQPSDGILGIGSGGNYAVSAARALVKHSSLSAEEVVREALTIAADICVYSNHNIVVETLG</sequence>
<dbReference type="PANTHER" id="PTHR32194">
    <property type="entry name" value="METALLOPROTEASE TLDD"/>
    <property type="match status" value="1"/>
</dbReference>
<dbReference type="InterPro" id="IPR022281">
    <property type="entry name" value="ATP-dep_Prtase_HsIV_su"/>
</dbReference>
<evidence type="ECO:0000313" key="12">
    <source>
        <dbReference type="Proteomes" id="UP000318478"/>
    </source>
</evidence>
<dbReference type="NCBIfam" id="NF003964">
    <property type="entry name" value="PRK05456.1"/>
    <property type="match status" value="1"/>
</dbReference>
<dbReference type="InterPro" id="IPR001353">
    <property type="entry name" value="Proteasome_sua/b"/>
</dbReference>
<dbReference type="Proteomes" id="UP000318478">
    <property type="component" value="Unassembled WGS sequence"/>
</dbReference>
<dbReference type="EMBL" id="SJPO01000007">
    <property type="protein sequence ID" value="TWT75480.1"/>
    <property type="molecule type" value="Genomic_DNA"/>
</dbReference>
<comment type="similarity">
    <text evidence="2 10">Belongs to the peptidase T1B family. HslV subfamily.</text>
</comment>
<evidence type="ECO:0000256" key="8">
    <source>
        <dbReference type="ARBA" id="ARBA00022801"/>
    </source>
</evidence>
<evidence type="ECO:0000256" key="3">
    <source>
        <dbReference type="ARBA" id="ARBA00022490"/>
    </source>
</evidence>
<protein>
    <recommendedName>
        <fullName evidence="10">ATP-dependent protease subunit HslV</fullName>
        <ecNumber evidence="10">3.4.25.2</ecNumber>
    </recommendedName>
</protein>
<comment type="subunit">
    <text evidence="10">A double ring-shaped homohexamer of HslV is capped on each side by a ring-shaped HslU homohexamer. The assembly of the HslU/HslV complex is dependent on binding of ATP.</text>
</comment>
<dbReference type="InterPro" id="IPR029055">
    <property type="entry name" value="Ntn_hydrolases_N"/>
</dbReference>
<dbReference type="HAMAP" id="MF_00248">
    <property type="entry name" value="HslV"/>
    <property type="match status" value="1"/>
</dbReference>
<gene>
    <name evidence="10 11" type="primary">hslV</name>
    <name evidence="11" type="ORF">Pla123a_29890</name>
</gene>
<keyword evidence="7 10" id="KW-0479">Metal-binding</keyword>
<dbReference type="NCBIfam" id="TIGR03692">
    <property type="entry name" value="ATP_dep_HslV"/>
    <property type="match status" value="1"/>
</dbReference>
<feature type="active site" evidence="10">
    <location>
        <position position="15"/>
    </location>
</feature>